<organism evidence="6 7">
    <name type="scientific">Heracleum sosnowskyi</name>
    <dbReference type="NCBI Taxonomy" id="360622"/>
    <lineage>
        <taxon>Eukaryota</taxon>
        <taxon>Viridiplantae</taxon>
        <taxon>Streptophyta</taxon>
        <taxon>Embryophyta</taxon>
        <taxon>Tracheophyta</taxon>
        <taxon>Spermatophyta</taxon>
        <taxon>Magnoliopsida</taxon>
        <taxon>eudicotyledons</taxon>
        <taxon>Gunneridae</taxon>
        <taxon>Pentapetalae</taxon>
        <taxon>asterids</taxon>
        <taxon>campanulids</taxon>
        <taxon>Apiales</taxon>
        <taxon>Apiaceae</taxon>
        <taxon>Apioideae</taxon>
        <taxon>apioid superclade</taxon>
        <taxon>Tordylieae</taxon>
        <taxon>Tordyliinae</taxon>
        <taxon>Heracleum</taxon>
    </lineage>
</organism>
<dbReference type="InterPro" id="IPR036093">
    <property type="entry name" value="NAC_dom_sf"/>
</dbReference>
<keyword evidence="1" id="KW-0805">Transcription regulation</keyword>
<dbReference type="FunFam" id="2.170.150.80:FF:000009">
    <property type="entry name" value="NAC domain-containing protein 8"/>
    <property type="match status" value="1"/>
</dbReference>
<evidence type="ECO:0000259" key="5">
    <source>
        <dbReference type="PROSITE" id="PS51005"/>
    </source>
</evidence>
<dbReference type="GO" id="GO:0005634">
    <property type="term" value="C:nucleus"/>
    <property type="evidence" value="ECO:0007669"/>
    <property type="project" value="TreeGrafter"/>
</dbReference>
<feature type="domain" description="NAC" evidence="5">
    <location>
        <begin position="45"/>
        <end position="201"/>
    </location>
</feature>
<keyword evidence="4" id="KW-0539">Nucleus</keyword>
<name>A0AAD8IDS4_9APIA</name>
<protein>
    <submittedName>
        <fullName evidence="6">SUPPRESSOR OF GAMMA RESPONSE 1-like</fullName>
    </submittedName>
</protein>
<dbReference type="Proteomes" id="UP001237642">
    <property type="component" value="Unassembled WGS sequence"/>
</dbReference>
<dbReference type="PANTHER" id="PTHR31079">
    <property type="entry name" value="NAC DOMAIN-CONTAINING PROTEIN 73"/>
    <property type="match status" value="1"/>
</dbReference>
<evidence type="ECO:0000256" key="3">
    <source>
        <dbReference type="ARBA" id="ARBA00023163"/>
    </source>
</evidence>
<dbReference type="AlphaFoldDB" id="A0AAD8IDS4"/>
<keyword evidence="3" id="KW-0804">Transcription</keyword>
<dbReference type="GO" id="GO:0000976">
    <property type="term" value="F:transcription cis-regulatory region binding"/>
    <property type="evidence" value="ECO:0007669"/>
    <property type="project" value="TreeGrafter"/>
</dbReference>
<evidence type="ECO:0000256" key="2">
    <source>
        <dbReference type="ARBA" id="ARBA00023125"/>
    </source>
</evidence>
<dbReference type="GO" id="GO:0003700">
    <property type="term" value="F:DNA-binding transcription factor activity"/>
    <property type="evidence" value="ECO:0007669"/>
    <property type="project" value="InterPro"/>
</dbReference>
<dbReference type="SUPFAM" id="SSF101941">
    <property type="entry name" value="NAC domain"/>
    <property type="match status" value="1"/>
</dbReference>
<keyword evidence="2" id="KW-0238">DNA-binding</keyword>
<dbReference type="PROSITE" id="PS51005">
    <property type="entry name" value="NAC"/>
    <property type="match status" value="1"/>
</dbReference>
<keyword evidence="7" id="KW-1185">Reference proteome</keyword>
<evidence type="ECO:0000313" key="7">
    <source>
        <dbReference type="Proteomes" id="UP001237642"/>
    </source>
</evidence>
<dbReference type="InterPro" id="IPR003441">
    <property type="entry name" value="NAC-dom"/>
</dbReference>
<dbReference type="Gene3D" id="2.170.150.80">
    <property type="entry name" value="NAC domain"/>
    <property type="match status" value="1"/>
</dbReference>
<proteinExistence type="predicted"/>
<evidence type="ECO:0000313" key="6">
    <source>
        <dbReference type="EMBL" id="KAK1383855.1"/>
    </source>
</evidence>
<evidence type="ECO:0000256" key="4">
    <source>
        <dbReference type="ARBA" id="ARBA00023242"/>
    </source>
</evidence>
<dbReference type="Pfam" id="PF02365">
    <property type="entry name" value="NAM"/>
    <property type="match status" value="1"/>
</dbReference>
<comment type="caution">
    <text evidence="6">The sequence shown here is derived from an EMBL/GenBank/DDBJ whole genome shotgun (WGS) entry which is preliminary data.</text>
</comment>
<sequence>MSCLGMEAKTEAILPTDVEMIEPPECLLCANCRCNKQVLQEWTNLPAGVKFDPTDVELLDHLAAKCGIGNRRSNMFVDRFIITLQGEGGICYTHPENLPGTKKDGSNAHYFYKSMNAYASGKRKRRKIQSEDSVRWHKTGKTKPVMENGVTKGYKKILVLYSTTTNGSKSVKSNWVMHQYHLGTEDDENEGEYVVSKVFYQQRHVKKVGNSIAKEDSVHLVEDIASPNKKEDSNTENDIKIDIVQTPAQEVEIIKKIPHTSPSGSLSMLETEFPSWFAGEICKPSSSCKGDMLSGMAGMTQLENNRVDSPVYSDFFKELQHYLDEQENWKDEVQSEHKDVS</sequence>
<accession>A0AAD8IDS4</accession>
<dbReference type="PANTHER" id="PTHR31079:SF2">
    <property type="entry name" value="NAC DOMAIN CONTAINING PROTEIN 44-RELATED"/>
    <property type="match status" value="1"/>
</dbReference>
<reference evidence="6" key="1">
    <citation type="submission" date="2023-02" db="EMBL/GenBank/DDBJ databases">
        <title>Genome of toxic invasive species Heracleum sosnowskyi carries increased number of genes despite the absence of recent whole-genome duplications.</title>
        <authorList>
            <person name="Schelkunov M."/>
            <person name="Shtratnikova V."/>
            <person name="Makarenko M."/>
            <person name="Klepikova A."/>
            <person name="Omelchenko D."/>
            <person name="Novikova G."/>
            <person name="Obukhova E."/>
            <person name="Bogdanov V."/>
            <person name="Penin A."/>
            <person name="Logacheva M."/>
        </authorList>
    </citation>
    <scope>NUCLEOTIDE SEQUENCE</scope>
    <source>
        <strain evidence="6">Hsosn_3</strain>
        <tissue evidence="6">Leaf</tissue>
    </source>
</reference>
<gene>
    <name evidence="6" type="ORF">POM88_021590</name>
</gene>
<reference evidence="6" key="2">
    <citation type="submission" date="2023-05" db="EMBL/GenBank/DDBJ databases">
        <authorList>
            <person name="Schelkunov M.I."/>
        </authorList>
    </citation>
    <scope>NUCLEOTIDE SEQUENCE</scope>
    <source>
        <strain evidence="6">Hsosn_3</strain>
        <tissue evidence="6">Leaf</tissue>
    </source>
</reference>
<evidence type="ECO:0000256" key="1">
    <source>
        <dbReference type="ARBA" id="ARBA00023015"/>
    </source>
</evidence>
<dbReference type="EMBL" id="JAUIZM010000005">
    <property type="protein sequence ID" value="KAK1383855.1"/>
    <property type="molecule type" value="Genomic_DNA"/>
</dbReference>
<dbReference type="InterPro" id="IPR044799">
    <property type="entry name" value="SOG1-like"/>
</dbReference>